<dbReference type="SMART" id="SM00355">
    <property type="entry name" value="ZnF_C2H2"/>
    <property type="match status" value="3"/>
</dbReference>
<feature type="compositionally biased region" description="Polar residues" evidence="2">
    <location>
        <begin position="539"/>
        <end position="551"/>
    </location>
</feature>
<feature type="compositionally biased region" description="Low complexity" evidence="2">
    <location>
        <begin position="577"/>
        <end position="593"/>
    </location>
</feature>
<feature type="region of interest" description="Disordered" evidence="2">
    <location>
        <begin position="307"/>
        <end position="371"/>
    </location>
</feature>
<feature type="region of interest" description="Disordered" evidence="2">
    <location>
        <begin position="498"/>
        <end position="524"/>
    </location>
</feature>
<keyword evidence="4" id="KW-0418">Kinase</keyword>
<evidence type="ECO:0000256" key="2">
    <source>
        <dbReference type="SAM" id="MobiDB-lite"/>
    </source>
</evidence>
<sequence>MQREEINAALRQMAEDKIRFLENQTSKLCPTSLSRFQKLMDIFSSNLRIKSENIKKAINELTKLEAEVSVKIELQLSEKQVKSSDNGVVRQNVMQPQLANPSESNFGMRFGHSQVSATPVINYDAPVINYQSNLTKPYSKPNIIESTLNHEIIQMSYQSQPIEPSFINEERLSLKYPRKKKNPDVGSTGSSSVFKCPAIPEIRGDDKLFFRRAEVFPKPPTAQTYAEHRMLKANEMSLNNRQTGAGLHEKFHSPTQNNLRNSHLGFETSTHTNAANTETRQSSYSPNLLLGVYSKSTQSIPIQDHGATVRNNSPHALSKPVQLVSTESRNGSETATKSTCVTEDTLPSSSDNHVGLSQNEISKTSPTKTRQNGFNREVHNLIVGQIKFNELLNRKEEIEKLRNTSNRTESINDREKNENWRKDLLNKYGMQKETRVLLTRLEDDNSIAFRTRSKSTENSEFPCGESSNTIQQNKKSPHTNGKITMRRKTIDCRAALKNPSQTKQNREQVKNKNINNRRKSHCANSMTVSPDKIVQNSFYLSDSEGNGSQDFTNEEPPKKKRIMNNRKLNSVRDIAKKTTNTKSKNKAAAFSSTRDNSGSKTSATRQENSVIDKQVDIPNDNPDIHCQSNFMSSCSLCSYRGGEIIDHYLSKHKQNEVFVSRISPRQSDIVRKLPIPLHDSEKNVSKNGLDPFTRFCCFCEKNLVLTYKEWIEHIAQHTGEYEFNREAKTVKKPFVEIKFQNNNILAYICDRCNYVQTRLSAMENHLMQQHISLEDGTSAKSTECIRFAVCRLNVESTSIENKTNLKLKPEPIFGCEVVNNPIDKDEESAISDAMDHEILQELERMHGCEPLIDCIVKEEIDLNADPEPIHQCGKKGTTHANVTEANEITKERYATELTGSIDDPMEYDSDDSLNTIAMDDPDYKHAMGGIKEEEFAEEFRKSDRDNELQHDENIDQNQDYYVVPSLNEPLSENNGNGTEIQVAARGTDEEIHLCNGSNEIRNESDTDSPAKKTCIVGSTNGGSFESAKIQEDQPSTTTMDGNADAIAEQTVLNSDPFEIVRNEEHLQYLCLYSNCKSVFSNIISLEKHVQTKHSVLRWNGYCHTCKAYIENQTGLTKQFAIHHLKHILSKHSDPKLNIHVRQPLKIRLRRLSGDKLSVINN</sequence>
<feature type="compositionally biased region" description="Polar residues" evidence="2">
    <location>
        <begin position="594"/>
        <end position="611"/>
    </location>
</feature>
<evidence type="ECO:0000256" key="1">
    <source>
        <dbReference type="SAM" id="Coils"/>
    </source>
</evidence>
<dbReference type="EMBL" id="GGFK01003775">
    <property type="protein sequence ID" value="MBW37096.1"/>
    <property type="molecule type" value="Transcribed_RNA"/>
</dbReference>
<feature type="domain" description="C2H2-type" evidence="3">
    <location>
        <begin position="1070"/>
        <end position="1093"/>
    </location>
</feature>
<keyword evidence="4" id="KW-0808">Transferase</keyword>
<keyword evidence="1" id="KW-0175">Coiled coil</keyword>
<organism evidence="4">
    <name type="scientific">Anopheles triannulatus</name>
    <dbReference type="NCBI Taxonomy" id="58253"/>
    <lineage>
        <taxon>Eukaryota</taxon>
        <taxon>Metazoa</taxon>
        <taxon>Ecdysozoa</taxon>
        <taxon>Arthropoda</taxon>
        <taxon>Hexapoda</taxon>
        <taxon>Insecta</taxon>
        <taxon>Pterygota</taxon>
        <taxon>Neoptera</taxon>
        <taxon>Endopterygota</taxon>
        <taxon>Diptera</taxon>
        <taxon>Nematocera</taxon>
        <taxon>Culicoidea</taxon>
        <taxon>Culicidae</taxon>
        <taxon>Anophelinae</taxon>
        <taxon>Anopheles</taxon>
    </lineage>
</organism>
<dbReference type="InterPro" id="IPR013087">
    <property type="entry name" value="Znf_C2H2_type"/>
</dbReference>
<name>A0A2M4A8G9_9DIPT</name>
<feature type="compositionally biased region" description="Polar residues" evidence="2">
    <location>
        <begin position="323"/>
        <end position="371"/>
    </location>
</feature>
<evidence type="ECO:0000259" key="3">
    <source>
        <dbReference type="PROSITE" id="PS00028"/>
    </source>
</evidence>
<feature type="coiled-coil region" evidence="1">
    <location>
        <begin position="47"/>
        <end position="74"/>
    </location>
</feature>
<protein>
    <submittedName>
        <fullName evidence="4">Putative serine/threonine-protein kinase</fullName>
    </submittedName>
</protein>
<proteinExistence type="predicted"/>
<feature type="region of interest" description="Disordered" evidence="2">
    <location>
        <begin position="451"/>
        <end position="482"/>
    </location>
</feature>
<accession>A0A2M4A8G9</accession>
<evidence type="ECO:0000313" key="4">
    <source>
        <dbReference type="EMBL" id="MBW37096.1"/>
    </source>
</evidence>
<dbReference type="AlphaFoldDB" id="A0A2M4A8G9"/>
<dbReference type="GO" id="GO:0016301">
    <property type="term" value="F:kinase activity"/>
    <property type="evidence" value="ECO:0007669"/>
    <property type="project" value="UniProtKB-KW"/>
</dbReference>
<dbReference type="PROSITE" id="PS00028">
    <property type="entry name" value="ZINC_FINGER_C2H2_1"/>
    <property type="match status" value="1"/>
</dbReference>
<feature type="region of interest" description="Disordered" evidence="2">
    <location>
        <begin position="539"/>
        <end position="616"/>
    </location>
</feature>
<reference evidence="4" key="1">
    <citation type="submission" date="2018-01" db="EMBL/GenBank/DDBJ databases">
        <title>An insight into the sialome of Amazonian anophelines.</title>
        <authorList>
            <person name="Ribeiro J.M."/>
            <person name="Scarpassa V."/>
            <person name="Calvo E."/>
        </authorList>
    </citation>
    <scope>NUCLEOTIDE SEQUENCE</scope>
    <source>
        <tissue evidence="4">Salivary glands</tissue>
    </source>
</reference>
<feature type="compositionally biased region" description="Polar residues" evidence="2">
    <location>
        <begin position="465"/>
        <end position="482"/>
    </location>
</feature>